<evidence type="ECO:0000313" key="3">
    <source>
        <dbReference type="Proteomes" id="UP000248706"/>
    </source>
</evidence>
<gene>
    <name evidence="2" type="ORF">A4R35_05550</name>
</gene>
<sequence>MIRFRSEHEQDLRVPLLNSFLSTPHGKLPEPVSLHQDALADDPLFCGHLALWYVAHGEVRDRNDPPIVYQPTRSTGEERGQI</sequence>
<comment type="caution">
    <text evidence="2">The sequence shown here is derived from an EMBL/GenBank/DDBJ whole genome shotgun (WGS) entry which is preliminary data.</text>
</comment>
<dbReference type="Proteomes" id="UP000248706">
    <property type="component" value="Unassembled WGS sequence"/>
</dbReference>
<dbReference type="OrthoDB" id="208855at2"/>
<keyword evidence="3" id="KW-1185">Reference proteome</keyword>
<accession>A0A328VG40</accession>
<feature type="region of interest" description="Disordered" evidence="1">
    <location>
        <begin position="63"/>
        <end position="82"/>
    </location>
</feature>
<evidence type="ECO:0000256" key="1">
    <source>
        <dbReference type="SAM" id="MobiDB-lite"/>
    </source>
</evidence>
<dbReference type="RefSeq" id="WP_112427350.1">
    <property type="nucleotide sequence ID" value="NZ_MCIF01000002.1"/>
</dbReference>
<dbReference type="AlphaFoldDB" id="A0A328VG40"/>
<organism evidence="2 3">
    <name type="scientific">Thermogemmatispora tikiterensis</name>
    <dbReference type="NCBI Taxonomy" id="1825093"/>
    <lineage>
        <taxon>Bacteria</taxon>
        <taxon>Bacillati</taxon>
        <taxon>Chloroflexota</taxon>
        <taxon>Ktedonobacteria</taxon>
        <taxon>Thermogemmatisporales</taxon>
        <taxon>Thermogemmatisporaceae</taxon>
        <taxon>Thermogemmatispora</taxon>
    </lineage>
</organism>
<reference evidence="2 3" key="1">
    <citation type="submission" date="2016-08" db="EMBL/GenBank/DDBJ databases">
        <title>Analysis of Carbohydrate Active Enzymes in Thermogemmatispora T81 Reveals Carbohydrate Degradation Ability.</title>
        <authorList>
            <person name="Tomazini A."/>
            <person name="Lal S."/>
            <person name="Stott M."/>
            <person name="Henrissat B."/>
            <person name="Polikarpov I."/>
            <person name="Sparling R."/>
            <person name="Levin D.B."/>
        </authorList>
    </citation>
    <scope>NUCLEOTIDE SEQUENCE [LARGE SCALE GENOMIC DNA]</scope>
    <source>
        <strain evidence="2 3">T81</strain>
    </source>
</reference>
<dbReference type="EMBL" id="MCIF01000002">
    <property type="protein sequence ID" value="RAQ94992.1"/>
    <property type="molecule type" value="Genomic_DNA"/>
</dbReference>
<proteinExistence type="predicted"/>
<name>A0A328VG40_9CHLR</name>
<evidence type="ECO:0000313" key="2">
    <source>
        <dbReference type="EMBL" id="RAQ94992.1"/>
    </source>
</evidence>
<protein>
    <submittedName>
        <fullName evidence="2">Uncharacterized protein</fullName>
    </submittedName>
</protein>